<evidence type="ECO:0000313" key="3">
    <source>
        <dbReference type="Proteomes" id="UP001500151"/>
    </source>
</evidence>
<keyword evidence="1" id="KW-0472">Membrane</keyword>
<reference evidence="2 3" key="1">
    <citation type="journal article" date="2019" name="Int. J. Syst. Evol. Microbiol.">
        <title>The Global Catalogue of Microorganisms (GCM) 10K type strain sequencing project: providing services to taxonomists for standard genome sequencing and annotation.</title>
        <authorList>
            <consortium name="The Broad Institute Genomics Platform"/>
            <consortium name="The Broad Institute Genome Sequencing Center for Infectious Disease"/>
            <person name="Wu L."/>
            <person name="Ma J."/>
        </authorList>
    </citation>
    <scope>NUCLEOTIDE SEQUENCE [LARGE SCALE GENOMIC DNA]</scope>
    <source>
        <strain evidence="2 3">JCM 4524</strain>
    </source>
</reference>
<comment type="caution">
    <text evidence="2">The sequence shown here is derived from an EMBL/GenBank/DDBJ whole genome shotgun (WGS) entry which is preliminary data.</text>
</comment>
<dbReference type="EMBL" id="BAAASJ010000076">
    <property type="protein sequence ID" value="GAA2648743.1"/>
    <property type="molecule type" value="Genomic_DNA"/>
</dbReference>
<proteinExistence type="predicted"/>
<organism evidence="2 3">
    <name type="scientific">Streptomyces vastus</name>
    <dbReference type="NCBI Taxonomy" id="285451"/>
    <lineage>
        <taxon>Bacteria</taxon>
        <taxon>Bacillati</taxon>
        <taxon>Actinomycetota</taxon>
        <taxon>Actinomycetes</taxon>
        <taxon>Kitasatosporales</taxon>
        <taxon>Streptomycetaceae</taxon>
        <taxon>Streptomyces</taxon>
    </lineage>
</organism>
<feature type="transmembrane region" description="Helical" evidence="1">
    <location>
        <begin position="40"/>
        <end position="62"/>
    </location>
</feature>
<evidence type="ECO:0000313" key="2">
    <source>
        <dbReference type="EMBL" id="GAA2648743.1"/>
    </source>
</evidence>
<gene>
    <name evidence="2" type="ORF">GCM10010307_56610</name>
</gene>
<keyword evidence="1" id="KW-0812">Transmembrane</keyword>
<dbReference type="Proteomes" id="UP001500151">
    <property type="component" value="Unassembled WGS sequence"/>
</dbReference>
<evidence type="ECO:0000256" key="1">
    <source>
        <dbReference type="SAM" id="Phobius"/>
    </source>
</evidence>
<sequence>MQRSGLPRANRVHFMRGWALCVLALLLAAATWVPGPTKVAFAAVGVVFVAIFPVIGTSASLLRAGARFA</sequence>
<name>A0ABN3RBW6_9ACTN</name>
<protein>
    <submittedName>
        <fullName evidence="2">Uncharacterized protein</fullName>
    </submittedName>
</protein>
<accession>A0ABN3RBW6</accession>
<keyword evidence="3" id="KW-1185">Reference proteome</keyword>
<keyword evidence="1" id="KW-1133">Transmembrane helix</keyword>